<protein>
    <submittedName>
        <fullName evidence="5">Alcohol dehydrogenase</fullName>
    </submittedName>
</protein>
<dbReference type="Proteomes" id="UP000282636">
    <property type="component" value="Unassembled WGS sequence"/>
</dbReference>
<dbReference type="PANTHER" id="PTHR42683">
    <property type="entry name" value="ALDEHYDE REDUCTASE"/>
    <property type="match status" value="1"/>
</dbReference>
<dbReference type="SUPFAM" id="SSF51735">
    <property type="entry name" value="NAD(P)-binding Rossmann-fold domains"/>
    <property type="match status" value="1"/>
</dbReference>
<evidence type="ECO:0000256" key="1">
    <source>
        <dbReference type="ARBA" id="ARBA00022723"/>
    </source>
</evidence>
<feature type="domain" description="Alcohol dehydrogenase-like C-terminal" evidence="4">
    <location>
        <begin position="1"/>
        <end position="74"/>
    </location>
</feature>
<evidence type="ECO:0000313" key="6">
    <source>
        <dbReference type="Proteomes" id="UP000282636"/>
    </source>
</evidence>
<dbReference type="AlphaFoldDB" id="A0A0Q0EJD9"/>
<dbReference type="GO" id="GO:0046872">
    <property type="term" value="F:metal ion binding"/>
    <property type="evidence" value="ECO:0007669"/>
    <property type="project" value="UniProtKB-KW"/>
</dbReference>
<sequence length="78" mass="8229">MAVKLAVAMSAQVTVLGRTDAKAADARKLGAQTFLVSADEAAMAAAQASFDFILDTVPVKHDVSPYLPLLDITGPLRW</sequence>
<evidence type="ECO:0000313" key="5">
    <source>
        <dbReference type="EMBL" id="RMT71033.1"/>
    </source>
</evidence>
<gene>
    <name evidence="5" type="ORF">ALP44_00376</name>
</gene>
<reference evidence="5 6" key="1">
    <citation type="submission" date="2018-08" db="EMBL/GenBank/DDBJ databases">
        <title>Recombination of ecologically and evolutionarily significant loci maintains genetic cohesion in the Pseudomonas syringae species complex.</title>
        <authorList>
            <person name="Dillon M."/>
            <person name="Thakur S."/>
            <person name="Almeida R.N.D."/>
            <person name="Weir B.S."/>
            <person name="Guttman D.S."/>
        </authorList>
    </citation>
    <scope>NUCLEOTIDE SEQUENCE [LARGE SCALE GENOMIC DNA]</scope>
    <source>
        <strain evidence="5 6">ICMP 3934</strain>
    </source>
</reference>
<dbReference type="Pfam" id="PF00107">
    <property type="entry name" value="ADH_zinc_N"/>
    <property type="match status" value="1"/>
</dbReference>
<keyword evidence="1" id="KW-0479">Metal-binding</keyword>
<dbReference type="InterPro" id="IPR036291">
    <property type="entry name" value="NAD(P)-bd_dom_sf"/>
</dbReference>
<comment type="caution">
    <text evidence="5">The sequence shown here is derived from an EMBL/GenBank/DDBJ whole genome shotgun (WGS) entry which is preliminary data.</text>
</comment>
<organism evidence="5 6">
    <name type="scientific">Pseudomonas syringae pv. theae</name>
    <dbReference type="NCBI Taxonomy" id="103985"/>
    <lineage>
        <taxon>Bacteria</taxon>
        <taxon>Pseudomonadati</taxon>
        <taxon>Pseudomonadota</taxon>
        <taxon>Gammaproteobacteria</taxon>
        <taxon>Pseudomonadales</taxon>
        <taxon>Pseudomonadaceae</taxon>
        <taxon>Pseudomonas</taxon>
        <taxon>Pseudomonas syringae</taxon>
    </lineage>
</organism>
<name>A0A0Q0EJD9_PSESX</name>
<dbReference type="GO" id="GO:0016616">
    <property type="term" value="F:oxidoreductase activity, acting on the CH-OH group of donors, NAD or NADP as acceptor"/>
    <property type="evidence" value="ECO:0007669"/>
    <property type="project" value="InterPro"/>
</dbReference>
<dbReference type="InterPro" id="IPR013149">
    <property type="entry name" value="ADH-like_C"/>
</dbReference>
<evidence type="ECO:0000256" key="2">
    <source>
        <dbReference type="ARBA" id="ARBA00022833"/>
    </source>
</evidence>
<evidence type="ECO:0000256" key="3">
    <source>
        <dbReference type="ARBA" id="ARBA00023002"/>
    </source>
</evidence>
<keyword evidence="3" id="KW-0560">Oxidoreductase</keyword>
<keyword evidence="2" id="KW-0862">Zinc</keyword>
<evidence type="ECO:0000259" key="4">
    <source>
        <dbReference type="Pfam" id="PF00107"/>
    </source>
</evidence>
<dbReference type="Gene3D" id="3.40.50.720">
    <property type="entry name" value="NAD(P)-binding Rossmann-like Domain"/>
    <property type="match status" value="1"/>
</dbReference>
<accession>A0A0Q0EJD9</accession>
<proteinExistence type="predicted"/>
<dbReference type="EMBL" id="RBTL01000098">
    <property type="protein sequence ID" value="RMT71033.1"/>
    <property type="molecule type" value="Genomic_DNA"/>
</dbReference>
<dbReference type="InterPro" id="IPR047109">
    <property type="entry name" value="CAD-like"/>
</dbReference>